<dbReference type="Proteomes" id="UP000332487">
    <property type="component" value="Unassembled WGS sequence"/>
</dbReference>
<sequence length="110" mass="12194">MRENKLRRSSNRQILATLEGYGLTEFQTAVLKATLSIPKGETRTYKQIASLVGRPRAYRAVGTALKNNPLPIIIPCHRVIRSDGETGNYNGTGRSGRLKKIKLLKMEGAL</sequence>
<dbReference type="GO" id="GO:0006281">
    <property type="term" value="P:DNA repair"/>
    <property type="evidence" value="ECO:0007669"/>
    <property type="project" value="UniProtKB-KW"/>
</dbReference>
<dbReference type="CDD" id="cd06445">
    <property type="entry name" value="ATase"/>
    <property type="match status" value="1"/>
</dbReference>
<dbReference type="Gene3D" id="1.10.10.10">
    <property type="entry name" value="Winged helix-like DNA-binding domain superfamily/Winged helix DNA-binding domain"/>
    <property type="match status" value="1"/>
</dbReference>
<evidence type="ECO:0000313" key="11">
    <source>
        <dbReference type="Proteomes" id="UP000332487"/>
    </source>
</evidence>
<reference evidence="10 11" key="2">
    <citation type="journal article" date="2010" name="Proc. Natl. Acad. Sci. U.S.A.">
        <title>Enigmatic, ultrasmall, uncultivated Archaea.</title>
        <authorList>
            <person name="Baker B.J."/>
            <person name="Comolli L.R."/>
            <person name="Dick G.J."/>
            <person name="Hauser L.J."/>
            <person name="Hyatt D."/>
            <person name="Dill B.D."/>
            <person name="Land M.L."/>
            <person name="Verberkmoes N.C."/>
            <person name="Hettich R.L."/>
            <person name="Banfield J.F."/>
        </authorList>
    </citation>
    <scope>NUCLEOTIDE SEQUENCE [LARGE SCALE GENOMIC DNA]</scope>
    <source>
        <strain evidence="10">ARMAN-2</strain>
    </source>
</reference>
<keyword evidence="6" id="KW-0227">DNA damage</keyword>
<keyword evidence="4 10" id="KW-0489">Methyltransferase</keyword>
<evidence type="ECO:0000256" key="7">
    <source>
        <dbReference type="ARBA" id="ARBA00023204"/>
    </source>
</evidence>
<dbReference type="InterPro" id="IPR001497">
    <property type="entry name" value="MethylDNA_cys_MeTrfase_AS"/>
</dbReference>
<feature type="domain" description="Methylated-DNA-[protein]-cysteine S-methyltransferase DNA binding" evidence="9">
    <location>
        <begin position="25"/>
        <end position="109"/>
    </location>
</feature>
<keyword evidence="5" id="KW-0808">Transferase</keyword>
<accession>C7DGK7</accession>
<dbReference type="GO" id="GO:0032259">
    <property type="term" value="P:methylation"/>
    <property type="evidence" value="ECO:0007669"/>
    <property type="project" value="UniProtKB-KW"/>
</dbReference>
<evidence type="ECO:0000259" key="9">
    <source>
        <dbReference type="Pfam" id="PF01035"/>
    </source>
</evidence>
<dbReference type="InterPro" id="IPR014048">
    <property type="entry name" value="MethylDNA_cys_MeTrfase_DNA-bd"/>
</dbReference>
<dbReference type="Pfam" id="PF01035">
    <property type="entry name" value="DNA_binding_1"/>
    <property type="match status" value="1"/>
</dbReference>
<dbReference type="PANTHER" id="PTHR10815:SF13">
    <property type="entry name" value="METHYLATED-DNA--PROTEIN-CYSTEINE METHYLTRANSFERASE"/>
    <property type="match status" value="1"/>
</dbReference>
<dbReference type="InterPro" id="IPR036388">
    <property type="entry name" value="WH-like_DNA-bd_sf"/>
</dbReference>
<comment type="catalytic activity">
    <reaction evidence="1">
        <text>a 4-O-methyl-thymidine in DNA + L-cysteinyl-[protein] = a thymidine in DNA + S-methyl-L-cysteinyl-[protein]</text>
        <dbReference type="Rhea" id="RHEA:53428"/>
        <dbReference type="Rhea" id="RHEA-COMP:10131"/>
        <dbReference type="Rhea" id="RHEA-COMP:10132"/>
        <dbReference type="Rhea" id="RHEA-COMP:13555"/>
        <dbReference type="Rhea" id="RHEA-COMP:13556"/>
        <dbReference type="ChEBI" id="CHEBI:29950"/>
        <dbReference type="ChEBI" id="CHEBI:82612"/>
        <dbReference type="ChEBI" id="CHEBI:137386"/>
        <dbReference type="ChEBI" id="CHEBI:137387"/>
        <dbReference type="EC" id="2.1.1.63"/>
    </reaction>
</comment>
<dbReference type="PANTHER" id="PTHR10815">
    <property type="entry name" value="METHYLATED-DNA--PROTEIN-CYSTEINE METHYLTRANSFERASE"/>
    <property type="match status" value="1"/>
</dbReference>
<dbReference type="GO" id="GO:0003908">
    <property type="term" value="F:methylated-DNA-[protein]-cysteine S-methyltransferase activity"/>
    <property type="evidence" value="ECO:0007669"/>
    <property type="project" value="UniProtKB-EC"/>
</dbReference>
<evidence type="ECO:0000256" key="5">
    <source>
        <dbReference type="ARBA" id="ARBA00022679"/>
    </source>
</evidence>
<dbReference type="PROSITE" id="PS00374">
    <property type="entry name" value="MGMT"/>
    <property type="match status" value="1"/>
</dbReference>
<reference evidence="10 11" key="1">
    <citation type="journal article" date="2009" name="Genome Biol.">
        <title>Community-wide analysis of microbial genome sequence signatures.</title>
        <authorList>
            <person name="Dick G.J."/>
            <person name="Andersson A.F."/>
            <person name="Baker B.J."/>
            <person name="Simmons S.L."/>
            <person name="Thomas B.C."/>
            <person name="Yelton A.P."/>
            <person name="Banfield J.F."/>
        </authorList>
    </citation>
    <scope>NUCLEOTIDE SEQUENCE [LARGE SCALE GENOMIC DNA]</scope>
    <source>
        <strain evidence="10">ARMAN-2</strain>
    </source>
</reference>
<dbReference type="NCBIfam" id="TIGR00589">
    <property type="entry name" value="ogt"/>
    <property type="match status" value="1"/>
</dbReference>
<dbReference type="SUPFAM" id="SSF46767">
    <property type="entry name" value="Methylated DNA-protein cysteine methyltransferase, C-terminal domain"/>
    <property type="match status" value="1"/>
</dbReference>
<keyword evidence="7" id="KW-0234">DNA repair</keyword>
<proteinExistence type="inferred from homology"/>
<dbReference type="InterPro" id="IPR036217">
    <property type="entry name" value="MethylDNA_cys_MeTrfase_DNAb"/>
</dbReference>
<evidence type="ECO:0000256" key="2">
    <source>
        <dbReference type="ARBA" id="ARBA00008711"/>
    </source>
</evidence>
<gene>
    <name evidence="10" type="ORF">UNLARM2_0209</name>
</gene>
<evidence type="ECO:0000313" key="10">
    <source>
        <dbReference type="EMBL" id="EET90354.1"/>
    </source>
</evidence>
<evidence type="ECO:0000256" key="4">
    <source>
        <dbReference type="ARBA" id="ARBA00022603"/>
    </source>
</evidence>
<protein>
    <recommendedName>
        <fullName evidence="3">methylated-DNA--[protein]-cysteine S-methyltransferase</fullName>
        <ecNumber evidence="3">2.1.1.63</ecNumber>
    </recommendedName>
</protein>
<comment type="catalytic activity">
    <reaction evidence="8">
        <text>a 6-O-methyl-2'-deoxyguanosine in DNA + L-cysteinyl-[protein] = S-methyl-L-cysteinyl-[protein] + a 2'-deoxyguanosine in DNA</text>
        <dbReference type="Rhea" id="RHEA:24000"/>
        <dbReference type="Rhea" id="RHEA-COMP:10131"/>
        <dbReference type="Rhea" id="RHEA-COMP:10132"/>
        <dbReference type="Rhea" id="RHEA-COMP:11367"/>
        <dbReference type="Rhea" id="RHEA-COMP:11368"/>
        <dbReference type="ChEBI" id="CHEBI:29950"/>
        <dbReference type="ChEBI" id="CHEBI:82612"/>
        <dbReference type="ChEBI" id="CHEBI:85445"/>
        <dbReference type="ChEBI" id="CHEBI:85448"/>
        <dbReference type="EC" id="2.1.1.63"/>
    </reaction>
</comment>
<name>C7DGK7_MICA2</name>
<evidence type="ECO:0000256" key="3">
    <source>
        <dbReference type="ARBA" id="ARBA00011918"/>
    </source>
</evidence>
<evidence type="ECO:0000256" key="8">
    <source>
        <dbReference type="ARBA" id="ARBA00049348"/>
    </source>
</evidence>
<evidence type="ECO:0000256" key="6">
    <source>
        <dbReference type="ARBA" id="ARBA00022763"/>
    </source>
</evidence>
<dbReference type="FunFam" id="1.10.10.10:FF:000214">
    <property type="entry name" value="Methylated-DNA--protein-cysteine methyltransferase"/>
    <property type="match status" value="1"/>
</dbReference>
<organism evidence="10 11">
    <name type="scientific">Candidatus Micrarchaeum acidiphilum ARMAN-2</name>
    <dbReference type="NCBI Taxonomy" id="425595"/>
    <lineage>
        <taxon>Archaea</taxon>
        <taxon>Candidatus Micrarchaeota</taxon>
        <taxon>Candidatus Micrarchaeia</taxon>
        <taxon>Candidatus Micrarchaeales</taxon>
        <taxon>Candidatus Micrarchaeaceae</taxon>
        <taxon>Candidatus Micrarchaeum</taxon>
    </lineage>
</organism>
<keyword evidence="11" id="KW-1185">Reference proteome</keyword>
<dbReference type="AlphaFoldDB" id="C7DGK7"/>
<dbReference type="EC" id="2.1.1.63" evidence="3"/>
<evidence type="ECO:0000256" key="1">
    <source>
        <dbReference type="ARBA" id="ARBA00001286"/>
    </source>
</evidence>
<dbReference type="EMBL" id="GG697238">
    <property type="protein sequence ID" value="EET90354.1"/>
    <property type="molecule type" value="Genomic_DNA"/>
</dbReference>
<comment type="similarity">
    <text evidence="2">Belongs to the MGMT family.</text>
</comment>